<feature type="transmembrane region" description="Helical" evidence="1">
    <location>
        <begin position="6"/>
        <end position="25"/>
    </location>
</feature>
<reference evidence="2 3" key="1">
    <citation type="submission" date="2020-01" db="EMBL/GenBank/DDBJ databases">
        <title>Natronorubrum sp. JWXQ-INN 674 isolated from Inner Mongolia Autonomous Region of China.</title>
        <authorList>
            <person name="Xue Q."/>
        </authorList>
    </citation>
    <scope>NUCLEOTIDE SEQUENCE [LARGE SCALE GENOMIC DNA]</scope>
    <source>
        <strain evidence="2 3">JWXQ-INN-674</strain>
    </source>
</reference>
<evidence type="ECO:0000313" key="3">
    <source>
        <dbReference type="Proteomes" id="UP000434101"/>
    </source>
</evidence>
<protein>
    <submittedName>
        <fullName evidence="2">Uncharacterized protein</fullName>
    </submittedName>
</protein>
<evidence type="ECO:0000256" key="1">
    <source>
        <dbReference type="SAM" id="Phobius"/>
    </source>
</evidence>
<gene>
    <name evidence="2" type="ORF">GS429_16795</name>
</gene>
<keyword evidence="1" id="KW-0812">Transmembrane</keyword>
<proteinExistence type="predicted"/>
<accession>A0A6B0VRI0</accession>
<feature type="transmembrane region" description="Helical" evidence="1">
    <location>
        <begin position="66"/>
        <end position="87"/>
    </location>
</feature>
<dbReference type="OrthoDB" id="176968at2157"/>
<keyword evidence="3" id="KW-1185">Reference proteome</keyword>
<comment type="caution">
    <text evidence="2">The sequence shown here is derived from an EMBL/GenBank/DDBJ whole genome shotgun (WGS) entry which is preliminary data.</text>
</comment>
<evidence type="ECO:0000313" key="2">
    <source>
        <dbReference type="EMBL" id="MXV63687.1"/>
    </source>
</evidence>
<dbReference type="AlphaFoldDB" id="A0A6B0VRI0"/>
<dbReference type="EMBL" id="WUYX01000054">
    <property type="protein sequence ID" value="MXV63687.1"/>
    <property type="molecule type" value="Genomic_DNA"/>
</dbReference>
<name>A0A6B0VRI0_9EURY</name>
<dbReference type="RefSeq" id="WP_160066504.1">
    <property type="nucleotide sequence ID" value="NZ_WUYX01000054.1"/>
</dbReference>
<dbReference type="Proteomes" id="UP000434101">
    <property type="component" value="Unassembled WGS sequence"/>
</dbReference>
<feature type="transmembrane region" description="Helical" evidence="1">
    <location>
        <begin position="37"/>
        <end position="60"/>
    </location>
</feature>
<keyword evidence="1" id="KW-0472">Membrane</keyword>
<sequence>MLETVYGLVSLVFVLGGVLVAVEYRSYTDEQRARAPLLSRAYLGCAVALCLGGAGGLAWLVSGGNVWTMSAIVTLIGALPCFVQFLLHRKLDVQRSPLADRLGDAVARTVNAPDHER</sequence>
<organism evidence="2 3">
    <name type="scientific">Natronorubrum halalkaliphilum</name>
    <dbReference type="NCBI Taxonomy" id="2691917"/>
    <lineage>
        <taxon>Archaea</taxon>
        <taxon>Methanobacteriati</taxon>
        <taxon>Methanobacteriota</taxon>
        <taxon>Stenosarchaea group</taxon>
        <taxon>Halobacteria</taxon>
        <taxon>Halobacteriales</taxon>
        <taxon>Natrialbaceae</taxon>
        <taxon>Natronorubrum</taxon>
    </lineage>
</organism>
<keyword evidence="1" id="KW-1133">Transmembrane helix</keyword>